<dbReference type="Proteomes" id="UP000321717">
    <property type="component" value="Unassembled WGS sequence"/>
</dbReference>
<protein>
    <recommendedName>
        <fullName evidence="4">Flp family type IVb pilin</fullName>
    </recommendedName>
</protein>
<keyword evidence="1" id="KW-0812">Transmembrane</keyword>
<proteinExistence type="predicted"/>
<sequence>MGLVRKFIADRDAATAIEYGLIAAIMGLALILGFGAFSDSLASMFQVISTTIDDAWKR</sequence>
<organism evidence="2 3">
    <name type="scientific">Ciceribacter naphthalenivorans</name>
    <dbReference type="NCBI Taxonomy" id="1118451"/>
    <lineage>
        <taxon>Bacteria</taxon>
        <taxon>Pseudomonadati</taxon>
        <taxon>Pseudomonadota</taxon>
        <taxon>Alphaproteobacteria</taxon>
        <taxon>Hyphomicrobiales</taxon>
        <taxon>Rhizobiaceae</taxon>
        <taxon>Ciceribacter</taxon>
    </lineage>
</organism>
<evidence type="ECO:0000313" key="2">
    <source>
        <dbReference type="EMBL" id="GEO86350.1"/>
    </source>
</evidence>
<keyword evidence="3" id="KW-1185">Reference proteome</keyword>
<accession>A0A512HLT2</accession>
<keyword evidence="1" id="KW-0472">Membrane</keyword>
<evidence type="ECO:0000256" key="1">
    <source>
        <dbReference type="SAM" id="Phobius"/>
    </source>
</evidence>
<comment type="caution">
    <text evidence="2">The sequence shown here is derived from an EMBL/GenBank/DDBJ whole genome shotgun (WGS) entry which is preliminary data.</text>
</comment>
<gene>
    <name evidence="2" type="ORF">RNA01_32820</name>
</gene>
<reference evidence="2 3" key="1">
    <citation type="submission" date="2019-07" db="EMBL/GenBank/DDBJ databases">
        <title>Whole genome shotgun sequence of Rhizobium naphthalenivorans NBRC 107585.</title>
        <authorList>
            <person name="Hosoyama A."/>
            <person name="Uohara A."/>
            <person name="Ohji S."/>
            <person name="Ichikawa N."/>
        </authorList>
    </citation>
    <scope>NUCLEOTIDE SEQUENCE [LARGE SCALE GENOMIC DNA]</scope>
    <source>
        <strain evidence="2 3">NBRC 107585</strain>
    </source>
</reference>
<evidence type="ECO:0000313" key="3">
    <source>
        <dbReference type="Proteomes" id="UP000321717"/>
    </source>
</evidence>
<evidence type="ECO:0008006" key="4">
    <source>
        <dbReference type="Google" id="ProtNLM"/>
    </source>
</evidence>
<keyword evidence="1" id="KW-1133">Transmembrane helix</keyword>
<name>A0A512HLT2_9HYPH</name>
<dbReference type="RefSeq" id="WP_147181293.1">
    <property type="nucleotide sequence ID" value="NZ_BJZP01000018.1"/>
</dbReference>
<dbReference type="EMBL" id="BJZP01000018">
    <property type="protein sequence ID" value="GEO86350.1"/>
    <property type="molecule type" value="Genomic_DNA"/>
</dbReference>
<dbReference type="AlphaFoldDB" id="A0A512HLT2"/>
<dbReference type="Pfam" id="PF04964">
    <property type="entry name" value="Flp_Fap"/>
    <property type="match status" value="1"/>
</dbReference>
<feature type="transmembrane region" description="Helical" evidence="1">
    <location>
        <begin position="16"/>
        <end position="37"/>
    </location>
</feature>
<dbReference type="InterPro" id="IPR007047">
    <property type="entry name" value="Flp_Fap"/>
</dbReference>